<dbReference type="Pfam" id="PF00072">
    <property type="entry name" value="Response_reg"/>
    <property type="match status" value="1"/>
</dbReference>
<dbReference type="SMART" id="SM00448">
    <property type="entry name" value="REC"/>
    <property type="match status" value="1"/>
</dbReference>
<feature type="domain" description="Response regulatory" evidence="2">
    <location>
        <begin position="17"/>
        <end position="138"/>
    </location>
</feature>
<proteinExistence type="predicted"/>
<gene>
    <name evidence="3" type="ORF">WNY77_15775</name>
</gene>
<dbReference type="InterPro" id="IPR011006">
    <property type="entry name" value="CheY-like_superfamily"/>
</dbReference>
<dbReference type="Proteomes" id="UP001461163">
    <property type="component" value="Unassembled WGS sequence"/>
</dbReference>
<protein>
    <submittedName>
        <fullName evidence="3">Response regulator</fullName>
    </submittedName>
</protein>
<evidence type="ECO:0000313" key="4">
    <source>
        <dbReference type="Proteomes" id="UP001461163"/>
    </source>
</evidence>
<sequence>MNKDSGVISKKLRAVNYILVADDDLDDQELIQDALADNAIGTEKLRFVNDGEELIRFLANAKTLPSIILLDLNMPRKSGREALDDIKQNPSFKHIPVVMFTTSDSDIDIKECHMLGCNAYLTKPNNYLDLVGSMKDLVSFWFFQAQILQD</sequence>
<dbReference type="PROSITE" id="PS50110">
    <property type="entry name" value="RESPONSE_REGULATORY"/>
    <property type="match status" value="1"/>
</dbReference>
<reference evidence="3 4" key="1">
    <citation type="submission" date="2024-03" db="EMBL/GenBank/DDBJ databases">
        <title>Community enrichment and isolation of bacterial strains for fucoidan degradation.</title>
        <authorList>
            <person name="Sichert A."/>
        </authorList>
    </citation>
    <scope>NUCLEOTIDE SEQUENCE [LARGE SCALE GENOMIC DNA]</scope>
    <source>
        <strain evidence="3 4">AS12</strain>
    </source>
</reference>
<keyword evidence="1" id="KW-0597">Phosphoprotein</keyword>
<dbReference type="PANTHER" id="PTHR44520:SF2">
    <property type="entry name" value="RESPONSE REGULATOR RCP1"/>
    <property type="match status" value="1"/>
</dbReference>
<comment type="caution">
    <text evidence="3">The sequence shown here is derived from an EMBL/GenBank/DDBJ whole genome shotgun (WGS) entry which is preliminary data.</text>
</comment>
<dbReference type="RefSeq" id="WP_342882249.1">
    <property type="nucleotide sequence ID" value="NZ_JBBMQS010000009.1"/>
</dbReference>
<dbReference type="CDD" id="cd17557">
    <property type="entry name" value="REC_Rcp-like"/>
    <property type="match status" value="1"/>
</dbReference>
<organism evidence="3 4">
    <name type="scientific">Paraglaciecola mesophila</name>
    <dbReference type="NCBI Taxonomy" id="197222"/>
    <lineage>
        <taxon>Bacteria</taxon>
        <taxon>Pseudomonadati</taxon>
        <taxon>Pseudomonadota</taxon>
        <taxon>Gammaproteobacteria</taxon>
        <taxon>Alteromonadales</taxon>
        <taxon>Alteromonadaceae</taxon>
        <taxon>Paraglaciecola</taxon>
    </lineage>
</organism>
<name>A0ABU9SZD2_9ALTE</name>
<dbReference type="Gene3D" id="3.40.50.2300">
    <property type="match status" value="1"/>
</dbReference>
<dbReference type="InterPro" id="IPR052893">
    <property type="entry name" value="TCS_response_regulator"/>
</dbReference>
<keyword evidence="4" id="KW-1185">Reference proteome</keyword>
<accession>A0ABU9SZD2</accession>
<evidence type="ECO:0000259" key="2">
    <source>
        <dbReference type="PROSITE" id="PS50110"/>
    </source>
</evidence>
<dbReference type="SUPFAM" id="SSF52172">
    <property type="entry name" value="CheY-like"/>
    <property type="match status" value="1"/>
</dbReference>
<feature type="modified residue" description="4-aspartylphosphate" evidence="1">
    <location>
        <position position="71"/>
    </location>
</feature>
<dbReference type="PANTHER" id="PTHR44520">
    <property type="entry name" value="RESPONSE REGULATOR RCP1-RELATED"/>
    <property type="match status" value="1"/>
</dbReference>
<evidence type="ECO:0000256" key="1">
    <source>
        <dbReference type="PROSITE-ProRule" id="PRU00169"/>
    </source>
</evidence>
<evidence type="ECO:0000313" key="3">
    <source>
        <dbReference type="EMBL" id="MEM5498869.1"/>
    </source>
</evidence>
<dbReference type="EMBL" id="JBBMQS010000009">
    <property type="protein sequence ID" value="MEM5498869.1"/>
    <property type="molecule type" value="Genomic_DNA"/>
</dbReference>
<dbReference type="InterPro" id="IPR001789">
    <property type="entry name" value="Sig_transdc_resp-reg_receiver"/>
</dbReference>